<dbReference type="STRING" id="44933.SAMN05660971_03630"/>
<dbReference type="CDD" id="cd01948">
    <property type="entry name" value="EAL"/>
    <property type="match status" value="1"/>
</dbReference>
<evidence type="ECO:0000313" key="9">
    <source>
        <dbReference type="Proteomes" id="UP000321726"/>
    </source>
</evidence>
<feature type="transmembrane region" description="Helical" evidence="1">
    <location>
        <begin position="20"/>
        <end position="41"/>
    </location>
</feature>
<evidence type="ECO:0000313" key="8">
    <source>
        <dbReference type="Proteomes" id="UP000184123"/>
    </source>
</evidence>
<dbReference type="PROSITE" id="PS50883">
    <property type="entry name" value="EAL"/>
    <property type="match status" value="1"/>
</dbReference>
<evidence type="ECO:0000259" key="3">
    <source>
        <dbReference type="PROSITE" id="PS50883"/>
    </source>
</evidence>
<dbReference type="Gene3D" id="3.30.70.270">
    <property type="match status" value="1"/>
</dbReference>
<reference evidence="7 8" key="1">
    <citation type="submission" date="2016-11" db="EMBL/GenBank/DDBJ databases">
        <authorList>
            <person name="Jaros S."/>
            <person name="Januszkiewicz K."/>
            <person name="Wedrychowicz H."/>
        </authorList>
    </citation>
    <scope>NUCLEOTIDE SEQUENCE [LARGE SCALE GENOMIC DNA]</scope>
    <source>
        <strain evidence="7 8">DSM 4740</strain>
    </source>
</reference>
<dbReference type="InterPro" id="IPR043128">
    <property type="entry name" value="Rev_trsase/Diguanyl_cyclase"/>
</dbReference>
<dbReference type="InterPro" id="IPR029787">
    <property type="entry name" value="Nucleotide_cyclase"/>
</dbReference>
<dbReference type="PANTHER" id="PTHR44757">
    <property type="entry name" value="DIGUANYLATE CYCLASE DGCP"/>
    <property type="match status" value="1"/>
</dbReference>
<dbReference type="Pfam" id="PF13426">
    <property type="entry name" value="PAS_9"/>
    <property type="match status" value="1"/>
</dbReference>
<dbReference type="SMART" id="SM00267">
    <property type="entry name" value="GGDEF"/>
    <property type="match status" value="1"/>
</dbReference>
<dbReference type="AlphaFoldDB" id="A0A1M7KVG9"/>
<proteinExistence type="predicted"/>
<feature type="transmembrane region" description="Helical" evidence="1">
    <location>
        <begin position="229"/>
        <end position="254"/>
    </location>
</feature>
<feature type="transmembrane region" description="Helical" evidence="1">
    <location>
        <begin position="118"/>
        <end position="138"/>
    </location>
</feature>
<dbReference type="InterPro" id="IPR001633">
    <property type="entry name" value="EAL_dom"/>
</dbReference>
<dbReference type="SUPFAM" id="SSF141868">
    <property type="entry name" value="EAL domain-like"/>
    <property type="match status" value="1"/>
</dbReference>
<keyword evidence="9" id="KW-1185">Reference proteome</keyword>
<evidence type="ECO:0000313" key="6">
    <source>
        <dbReference type="EMBL" id="GEN25599.1"/>
    </source>
</evidence>
<keyword evidence="1" id="KW-0812">Transmembrane</keyword>
<keyword evidence="1" id="KW-0472">Membrane</keyword>
<feature type="transmembrane region" description="Helical" evidence="1">
    <location>
        <begin position="61"/>
        <end position="81"/>
    </location>
</feature>
<dbReference type="NCBIfam" id="TIGR00254">
    <property type="entry name" value="GGDEF"/>
    <property type="match status" value="1"/>
</dbReference>
<evidence type="ECO:0000259" key="5">
    <source>
        <dbReference type="PROSITE" id="PS50924"/>
    </source>
</evidence>
<dbReference type="Pfam" id="PF00563">
    <property type="entry name" value="EAL"/>
    <property type="match status" value="1"/>
</dbReference>
<dbReference type="SUPFAM" id="SSF55073">
    <property type="entry name" value="Nucleotide cyclase"/>
    <property type="match status" value="1"/>
</dbReference>
<feature type="transmembrane region" description="Helical" evidence="1">
    <location>
        <begin position="192"/>
        <end position="217"/>
    </location>
</feature>
<dbReference type="EMBL" id="FRCA01000011">
    <property type="protein sequence ID" value="SHM69513.1"/>
    <property type="molecule type" value="Genomic_DNA"/>
</dbReference>
<evidence type="ECO:0000313" key="7">
    <source>
        <dbReference type="EMBL" id="SHM69513.1"/>
    </source>
</evidence>
<feature type="domain" description="EAL" evidence="3">
    <location>
        <begin position="572"/>
        <end position="826"/>
    </location>
</feature>
<dbReference type="OrthoDB" id="9816034at2"/>
<dbReference type="InterPro" id="IPR000160">
    <property type="entry name" value="GGDEF_dom"/>
</dbReference>
<feature type="domain" description="PAS" evidence="2">
    <location>
        <begin position="268"/>
        <end position="316"/>
    </location>
</feature>
<gene>
    <name evidence="6" type="ORF">HCU01_35480</name>
    <name evidence="7" type="ORF">SAMN05660971_03630</name>
</gene>
<dbReference type="EMBL" id="BJXU01000155">
    <property type="protein sequence ID" value="GEN25599.1"/>
    <property type="molecule type" value="Genomic_DNA"/>
</dbReference>
<dbReference type="NCBIfam" id="TIGR00229">
    <property type="entry name" value="sensory_box"/>
    <property type="match status" value="1"/>
</dbReference>
<dbReference type="PROSITE" id="PS50924">
    <property type="entry name" value="MHYT"/>
    <property type="match status" value="1"/>
</dbReference>
<dbReference type="SUPFAM" id="SSF55785">
    <property type="entry name" value="PYP-like sensor domain (PAS domain)"/>
    <property type="match status" value="1"/>
</dbReference>
<protein>
    <submittedName>
        <fullName evidence="7">PAS domain S-box-containing protein/diguanylate cyclase (GGDEF) domain-containing protein</fullName>
    </submittedName>
</protein>
<feature type="domain" description="GGDEF" evidence="4">
    <location>
        <begin position="425"/>
        <end position="563"/>
    </location>
</feature>
<evidence type="ECO:0000259" key="2">
    <source>
        <dbReference type="PROSITE" id="PS50112"/>
    </source>
</evidence>
<dbReference type="Proteomes" id="UP000321726">
    <property type="component" value="Unassembled WGS sequence"/>
</dbReference>
<sequence length="837" mass="92664">MSSLFITSPHTALAVQLEQINGVTLLACLITFMAVYTGTAVGERLSTTRLYQRRRWWPGGALVIALGAWNMCLTGMLTSAWPFAVEYRPQLVLASLVPAITAGLIYQYSMARPGKSVLWRSLAGLAFGLAVLAMHYLGQFSISIEAPAELAIATTNASLAMGVALVLGMSIIHSLHYTRSLPIIGGIRSRSLIMGSIAAIALGIIHVTAASSVRVLADAPLGTPSTNDISSLLSVLLSATTAIFAVGMLSSVLFDRYQLSSVQRDQASRTQLIDIIESMHDGVALLDHKARLVMCNHAFEALTGVRHSDLLGLSMLSLSRVLRFSHHRSEVLRSLREHNAWLGDVEVRHRLGHRFPAHLSINRVRARGTAAEHFVATLTDTSAHYDAQRQIRHQAYHDALTGLPNRRALKERIHALQEASNDNQHHVMLMLVDIDSFKTINDRYGQAMGDRLLKAVSDRLRSWARESADLARLSSNEFALLYGGLSSEPAKAEAVALDKTTRLLEALNGDYALAGQRLSCRISAGYLLYYGRDLGVDELLKRAGLALLESKCEGDQRPRAFESCMVDRLNARLRMERQLHEAIHGEQLRIHIQPQVDTRRRMMGGEALVRWQHPERGIIAPNAFIRLAEETGQIIEIGHWMLNQVCSLLADWQHHPQRRNWHLSLNVSVREFQHLGFVERVEQVLTDSGAPAGRLTLELTESLMLEDSWPVIDTLSRLRKLGVRLAIDDFGTGYSSLAYLKRLPLDVLKIDVSFVHDLTEDPQAAPIAQTIIALAQTLQLDVIAEGVETLPQQQRLIELGCSQFQGFFYAPALPLGRFLSFAESADQQACENPLSQP</sequence>
<dbReference type="CDD" id="cd01949">
    <property type="entry name" value="GGDEF"/>
    <property type="match status" value="1"/>
</dbReference>
<evidence type="ECO:0000259" key="4">
    <source>
        <dbReference type="PROSITE" id="PS50887"/>
    </source>
</evidence>
<dbReference type="CDD" id="cd00130">
    <property type="entry name" value="PAS"/>
    <property type="match status" value="1"/>
</dbReference>
<accession>A0A1M7KVG9</accession>
<dbReference type="PROSITE" id="PS50887">
    <property type="entry name" value="GGDEF"/>
    <property type="match status" value="1"/>
</dbReference>
<dbReference type="InterPro" id="IPR000014">
    <property type="entry name" value="PAS"/>
</dbReference>
<dbReference type="SMART" id="SM00052">
    <property type="entry name" value="EAL"/>
    <property type="match status" value="1"/>
</dbReference>
<dbReference type="Proteomes" id="UP000184123">
    <property type="component" value="Unassembled WGS sequence"/>
</dbReference>
<feature type="domain" description="MHYT" evidence="5">
    <location>
        <begin position="19"/>
        <end position="216"/>
    </location>
</feature>
<reference evidence="6 9" key="2">
    <citation type="submission" date="2019-07" db="EMBL/GenBank/DDBJ databases">
        <title>Whole genome shotgun sequence of Halomonas cupida NBRC 102219.</title>
        <authorList>
            <person name="Hosoyama A."/>
            <person name="Uohara A."/>
            <person name="Ohji S."/>
            <person name="Ichikawa N."/>
        </authorList>
    </citation>
    <scope>NUCLEOTIDE SEQUENCE [LARGE SCALE GENOMIC DNA]</scope>
    <source>
        <strain evidence="6 9">NBRC 102219</strain>
    </source>
</reference>
<feature type="transmembrane region" description="Helical" evidence="1">
    <location>
        <begin position="87"/>
        <end position="106"/>
    </location>
</feature>
<dbReference type="InterPro" id="IPR035965">
    <property type="entry name" value="PAS-like_dom_sf"/>
</dbReference>
<dbReference type="Gene3D" id="3.30.450.20">
    <property type="entry name" value="PAS domain"/>
    <property type="match status" value="1"/>
</dbReference>
<organism evidence="7 8">
    <name type="scientific">Halomonas cupida</name>
    <dbReference type="NCBI Taxonomy" id="44933"/>
    <lineage>
        <taxon>Bacteria</taxon>
        <taxon>Pseudomonadati</taxon>
        <taxon>Pseudomonadota</taxon>
        <taxon>Gammaproteobacteria</taxon>
        <taxon>Oceanospirillales</taxon>
        <taxon>Halomonadaceae</taxon>
        <taxon>Halomonas</taxon>
    </lineage>
</organism>
<dbReference type="RefSeq" id="WP_073436626.1">
    <property type="nucleotide sequence ID" value="NZ_BJXU01000155.1"/>
</dbReference>
<dbReference type="Pfam" id="PF00990">
    <property type="entry name" value="GGDEF"/>
    <property type="match status" value="1"/>
</dbReference>
<dbReference type="InterPro" id="IPR035919">
    <property type="entry name" value="EAL_sf"/>
</dbReference>
<name>A0A1M7KVG9_9GAMM</name>
<dbReference type="SMART" id="SM00091">
    <property type="entry name" value="PAS"/>
    <property type="match status" value="1"/>
</dbReference>
<dbReference type="PROSITE" id="PS50112">
    <property type="entry name" value="PAS"/>
    <property type="match status" value="1"/>
</dbReference>
<dbReference type="PANTHER" id="PTHR44757:SF2">
    <property type="entry name" value="BIOFILM ARCHITECTURE MAINTENANCE PROTEIN MBAA"/>
    <property type="match status" value="1"/>
</dbReference>
<evidence type="ECO:0000256" key="1">
    <source>
        <dbReference type="PROSITE-ProRule" id="PRU00244"/>
    </source>
</evidence>
<keyword evidence="1" id="KW-1133">Transmembrane helix</keyword>
<feature type="transmembrane region" description="Helical" evidence="1">
    <location>
        <begin position="150"/>
        <end position="172"/>
    </location>
</feature>
<dbReference type="InterPro" id="IPR052155">
    <property type="entry name" value="Biofilm_reg_signaling"/>
</dbReference>
<dbReference type="GO" id="GO:0016020">
    <property type="term" value="C:membrane"/>
    <property type="evidence" value="ECO:0007669"/>
    <property type="project" value="UniProtKB-UniRule"/>
</dbReference>
<dbReference type="Gene3D" id="3.20.20.450">
    <property type="entry name" value="EAL domain"/>
    <property type="match status" value="1"/>
</dbReference>
<dbReference type="InterPro" id="IPR005330">
    <property type="entry name" value="MHYT_dom"/>
</dbReference>